<comment type="subcellular location">
    <subcellularLocation>
        <location evidence="1">Cytoplasm</location>
        <location evidence="1">Cytoskeleton</location>
    </subcellularLocation>
</comment>
<comment type="caution">
    <text evidence="11">The sequence shown here is derived from an EMBL/GenBank/DDBJ whole genome shotgun (WGS) entry which is preliminary data.</text>
</comment>
<dbReference type="GO" id="GO:0007015">
    <property type="term" value="P:actin filament organization"/>
    <property type="evidence" value="ECO:0007669"/>
    <property type="project" value="InterPro"/>
</dbReference>
<evidence type="ECO:0000256" key="7">
    <source>
        <dbReference type="ARBA" id="ARBA00025213"/>
    </source>
</evidence>
<comment type="subunit">
    <text evidence="2">Binds actin.</text>
</comment>
<evidence type="ECO:0000313" key="11">
    <source>
        <dbReference type="EMBL" id="KAG5852558.1"/>
    </source>
</evidence>
<keyword evidence="6" id="KW-0206">Cytoskeleton</keyword>
<feature type="region of interest" description="Disordered" evidence="10">
    <location>
        <begin position="91"/>
        <end position="285"/>
    </location>
</feature>
<evidence type="ECO:0000256" key="9">
    <source>
        <dbReference type="ARBA" id="ARBA00031224"/>
    </source>
</evidence>
<evidence type="ECO:0000256" key="3">
    <source>
        <dbReference type="ARBA" id="ARBA00022490"/>
    </source>
</evidence>
<feature type="compositionally biased region" description="Basic and acidic residues" evidence="10">
    <location>
        <begin position="274"/>
        <end position="285"/>
    </location>
</feature>
<feature type="compositionally biased region" description="Acidic residues" evidence="10">
    <location>
        <begin position="225"/>
        <end position="247"/>
    </location>
</feature>
<evidence type="ECO:0000256" key="5">
    <source>
        <dbReference type="ARBA" id="ARBA00023203"/>
    </source>
</evidence>
<dbReference type="PANTHER" id="PTHR47137:SF1">
    <property type="entry name" value="ERMIN"/>
    <property type="match status" value="1"/>
</dbReference>
<dbReference type="GO" id="GO:0031344">
    <property type="term" value="P:regulation of cell projection organization"/>
    <property type="evidence" value="ECO:0007669"/>
    <property type="project" value="TreeGrafter"/>
</dbReference>
<dbReference type="Proteomes" id="UP001044222">
    <property type="component" value="Unassembled WGS sequence"/>
</dbReference>
<dbReference type="GO" id="GO:0033270">
    <property type="term" value="C:paranode region of axon"/>
    <property type="evidence" value="ECO:0007669"/>
    <property type="project" value="TreeGrafter"/>
</dbReference>
<dbReference type="SUPFAM" id="SSF48678">
    <property type="entry name" value="Moesin tail domain"/>
    <property type="match status" value="1"/>
</dbReference>
<reference evidence="11" key="1">
    <citation type="submission" date="2021-01" db="EMBL/GenBank/DDBJ databases">
        <title>A chromosome-scale assembly of European eel, Anguilla anguilla.</title>
        <authorList>
            <person name="Henkel C."/>
            <person name="Jong-Raadsen S.A."/>
            <person name="Dufour S."/>
            <person name="Weltzien F.-A."/>
            <person name="Palstra A.P."/>
            <person name="Pelster B."/>
            <person name="Spaink H.P."/>
            <person name="Van Den Thillart G.E."/>
            <person name="Jansen H."/>
            <person name="Zahm M."/>
            <person name="Klopp C."/>
            <person name="Cedric C."/>
            <person name="Louis A."/>
            <person name="Berthelot C."/>
            <person name="Parey E."/>
            <person name="Roest Crollius H."/>
            <person name="Montfort J."/>
            <person name="Robinson-Rechavi M."/>
            <person name="Bucao C."/>
            <person name="Bouchez O."/>
            <person name="Gislard M."/>
            <person name="Lluch J."/>
            <person name="Milhes M."/>
            <person name="Lampietro C."/>
            <person name="Lopez Roques C."/>
            <person name="Donnadieu C."/>
            <person name="Braasch I."/>
            <person name="Desvignes T."/>
            <person name="Postlethwait J."/>
            <person name="Bobe J."/>
            <person name="Guiguen Y."/>
            <person name="Dirks R."/>
        </authorList>
    </citation>
    <scope>NUCLEOTIDE SEQUENCE</scope>
    <source>
        <strain evidence="11">Tag_6206</strain>
        <tissue evidence="11">Liver</tissue>
    </source>
</reference>
<dbReference type="GO" id="GO:0001763">
    <property type="term" value="P:morphogenesis of a branching structure"/>
    <property type="evidence" value="ECO:0007669"/>
    <property type="project" value="TreeGrafter"/>
</dbReference>
<proteinExistence type="predicted"/>
<evidence type="ECO:0000256" key="1">
    <source>
        <dbReference type="ARBA" id="ARBA00004245"/>
    </source>
</evidence>
<keyword evidence="5" id="KW-0009">Actin-binding</keyword>
<keyword evidence="4" id="KW-0597">Phosphoprotein</keyword>
<evidence type="ECO:0000313" key="12">
    <source>
        <dbReference type="Proteomes" id="UP001044222"/>
    </source>
</evidence>
<evidence type="ECO:0000256" key="6">
    <source>
        <dbReference type="ARBA" id="ARBA00023212"/>
    </source>
</evidence>
<dbReference type="GO" id="GO:0005938">
    <property type="term" value="C:cell cortex"/>
    <property type="evidence" value="ECO:0007669"/>
    <property type="project" value="TreeGrafter"/>
</dbReference>
<dbReference type="GO" id="GO:0051015">
    <property type="term" value="F:actin filament binding"/>
    <property type="evidence" value="ECO:0007669"/>
    <property type="project" value="InterPro"/>
</dbReference>
<evidence type="ECO:0000256" key="8">
    <source>
        <dbReference type="ARBA" id="ARBA00026168"/>
    </source>
</evidence>
<keyword evidence="3" id="KW-0963">Cytoplasm</keyword>
<feature type="compositionally biased region" description="Polar residues" evidence="10">
    <location>
        <begin position="145"/>
        <end position="173"/>
    </location>
</feature>
<dbReference type="EMBL" id="JAFIRN010000003">
    <property type="protein sequence ID" value="KAG5852558.1"/>
    <property type="molecule type" value="Genomic_DNA"/>
</dbReference>
<gene>
    <name evidence="11" type="ORF">ANANG_G00063700</name>
</gene>
<feature type="compositionally biased region" description="Basic and acidic residues" evidence="10">
    <location>
        <begin position="177"/>
        <end position="187"/>
    </location>
</feature>
<sequence length="285" mass="30558">MAERTDATLLDLVGSASLTGAVEVIGGERDTQTLVDVVDATTDVLEEDDDNDSVFYNRETALPGICKEGMRGADLISCPLMASLVLGPNDADTSEAVTKPARNPSPLESEDPLGASYGSADPLSDQSRAVQSEDKGTPLNLMESEPQTEPQEGSCLPTAQNPGGTEIKSSAGSSGLELDRKKGRDEETSVSQMAQEVTPLAASVPVLEKEEGQVNGDEKAPAEGPSEELMSESQDELEEDEEGEEEEKSSTSRHSNSKYNTVSYRKIRKGNTKQRIDEFESMMHL</sequence>
<feature type="compositionally biased region" description="Polar residues" evidence="10">
    <location>
        <begin position="253"/>
        <end position="263"/>
    </location>
</feature>
<dbReference type="GO" id="GO:0070062">
    <property type="term" value="C:extracellular exosome"/>
    <property type="evidence" value="ECO:0007669"/>
    <property type="project" value="TreeGrafter"/>
</dbReference>
<dbReference type="GO" id="GO:0008360">
    <property type="term" value="P:regulation of cell shape"/>
    <property type="evidence" value="ECO:0007669"/>
    <property type="project" value="InterPro"/>
</dbReference>
<feature type="compositionally biased region" description="Basic and acidic residues" evidence="10">
    <location>
        <begin position="207"/>
        <end position="221"/>
    </location>
</feature>
<dbReference type="InterPro" id="IPR045346">
    <property type="entry name" value="Ermin"/>
</dbReference>
<dbReference type="Pfam" id="PF20491">
    <property type="entry name" value="Ermin"/>
    <property type="match status" value="1"/>
</dbReference>
<evidence type="ECO:0000256" key="10">
    <source>
        <dbReference type="SAM" id="MobiDB-lite"/>
    </source>
</evidence>
<dbReference type="PANTHER" id="PTHR47137">
    <property type="entry name" value="ERMIN"/>
    <property type="match status" value="1"/>
</dbReference>
<comment type="function">
    <text evidence="7">Plays a role in cytoskeletal rearrangements during the late wrapping and/or compaction phases of myelinogenesis as well as in maintenance and stability of myelin sheath in the adult. May play an important role in late-stage oligodendroglia maturation, myelin/Ranvier node formation during CNS development, and in the maintenance and plasticity of related structures in the mature CNS.</text>
</comment>
<keyword evidence="12" id="KW-1185">Reference proteome</keyword>
<accession>A0A9D3MR98</accession>
<dbReference type="InterPro" id="IPR008954">
    <property type="entry name" value="Moesin_tail_sf"/>
</dbReference>
<protein>
    <recommendedName>
        <fullName evidence="8">Ermin</fullName>
    </recommendedName>
    <alternativeName>
        <fullName evidence="9">Juxtanodin</fullName>
    </alternativeName>
</protein>
<dbReference type="GO" id="GO:0043025">
    <property type="term" value="C:neuronal cell body"/>
    <property type="evidence" value="ECO:0007669"/>
    <property type="project" value="TreeGrafter"/>
</dbReference>
<dbReference type="GO" id="GO:0033269">
    <property type="term" value="C:internode region of axon"/>
    <property type="evidence" value="ECO:0007669"/>
    <property type="project" value="TreeGrafter"/>
</dbReference>
<evidence type="ECO:0000256" key="4">
    <source>
        <dbReference type="ARBA" id="ARBA00022553"/>
    </source>
</evidence>
<evidence type="ECO:0000256" key="2">
    <source>
        <dbReference type="ARBA" id="ARBA00011216"/>
    </source>
</evidence>
<dbReference type="GO" id="GO:0030175">
    <property type="term" value="C:filopodium"/>
    <property type="evidence" value="ECO:0007669"/>
    <property type="project" value="TreeGrafter"/>
</dbReference>
<dbReference type="GO" id="GO:0043209">
    <property type="term" value="C:myelin sheath"/>
    <property type="evidence" value="ECO:0007669"/>
    <property type="project" value="TreeGrafter"/>
</dbReference>
<dbReference type="GO" id="GO:0005856">
    <property type="term" value="C:cytoskeleton"/>
    <property type="evidence" value="ECO:0007669"/>
    <property type="project" value="UniProtKB-SubCell"/>
</dbReference>
<organism evidence="11 12">
    <name type="scientific">Anguilla anguilla</name>
    <name type="common">European freshwater eel</name>
    <name type="synonym">Muraena anguilla</name>
    <dbReference type="NCBI Taxonomy" id="7936"/>
    <lineage>
        <taxon>Eukaryota</taxon>
        <taxon>Metazoa</taxon>
        <taxon>Chordata</taxon>
        <taxon>Craniata</taxon>
        <taxon>Vertebrata</taxon>
        <taxon>Euteleostomi</taxon>
        <taxon>Actinopterygii</taxon>
        <taxon>Neopterygii</taxon>
        <taxon>Teleostei</taxon>
        <taxon>Anguilliformes</taxon>
        <taxon>Anguillidae</taxon>
        <taxon>Anguilla</taxon>
    </lineage>
</organism>
<dbReference type="AlphaFoldDB" id="A0A9D3MR98"/>
<dbReference type="Gene3D" id="6.10.360.10">
    <property type="match status" value="1"/>
</dbReference>
<name>A0A9D3MR98_ANGAN</name>